<evidence type="ECO:0000259" key="17">
    <source>
        <dbReference type="PROSITE" id="PS50112"/>
    </source>
</evidence>
<comment type="subcellular location">
    <subcellularLocation>
        <location evidence="3">Cell membrane</location>
    </subcellularLocation>
    <subcellularLocation>
        <location evidence="2">Membrane</location>
        <topology evidence="2">Multi-pass membrane protein</topology>
    </subcellularLocation>
</comment>
<keyword evidence="11" id="KW-1133">Transmembrane helix</keyword>
<dbReference type="Pfam" id="PF01590">
    <property type="entry name" value="GAF"/>
    <property type="match status" value="1"/>
</dbReference>
<evidence type="ECO:0000259" key="16">
    <source>
        <dbReference type="PROSITE" id="PS50109"/>
    </source>
</evidence>
<dbReference type="PANTHER" id="PTHR42878:SF7">
    <property type="entry name" value="SENSOR HISTIDINE KINASE GLRK"/>
    <property type="match status" value="1"/>
</dbReference>
<protein>
    <recommendedName>
        <fullName evidence="14">Sensor-like histidine kinase SenX3</fullName>
        <ecNumber evidence="4">2.7.13.3</ecNumber>
    </recommendedName>
</protein>
<sequence length="702" mass="74827">MGDERPGPPGQEATHADAQPPTGVLARSAADRIAALTATAVHAPIGMIGLVDGADLYPVGGHGVDVEAVSRIPMTDALTAEVIRTGQPLVFGDVRTDPRVPADAMIRRAPSRAYAAYPVRDAAGTVVGVCVVLDTEPRQWTDAELAAVDQGARVCTLLVAERTARVEVDRQKRFLDAVLDNLHDAVTACDADGAIVFSNSRIRDIRGGADLPAHIDDLAGVIDLRHPDGTPMTPGDRPLRRALTGERITGDEMVIETKDRRRRRYRVDGQPITGPDGERLGAVIALQDVTRRRQSERFRLCELAVVRALGEARTVDQAWPKVLEAIATALGWAHAELWLVDRDADADPDAGDLAARLHPAASWSAPGPARHMAAPAHLRYGDGLAGRAWQAGKPLWLRDISNPQSLIDPATAAASQLHTALAVPVRDGTGIVGVLTVFADVVQDQEEELLVLMSGIGAHIGQFLEHRTVQDLQRQLARSKDEYLALAGHELRTPLTSISAYTGLLREADGPTLAEQGPAIIEVIDRNTAQLRRVIDDLLELSALDTGHAPLHNAPFDFAEVVRDAAAATADAVAGTDLGVCCEVPDSLVVPGDARRLRQVVDNLLGNAVKYSPDGGLITVRLQRTAGAAVLTVSDTGIGVDPAEREKLFGRLYRATQVREKAIPGSGLGLALSRAVAQRHQGSITLESHDGPGTTVRLKLPL</sequence>
<evidence type="ECO:0000313" key="18">
    <source>
        <dbReference type="EMBL" id="GIJ05269.1"/>
    </source>
</evidence>
<dbReference type="Pfam" id="PF13185">
    <property type="entry name" value="GAF_2"/>
    <property type="match status" value="1"/>
</dbReference>
<evidence type="ECO:0000256" key="11">
    <source>
        <dbReference type="ARBA" id="ARBA00022989"/>
    </source>
</evidence>
<dbReference type="Gene3D" id="3.30.565.10">
    <property type="entry name" value="Histidine kinase-like ATPase, C-terminal domain"/>
    <property type="match status" value="1"/>
</dbReference>
<evidence type="ECO:0000256" key="8">
    <source>
        <dbReference type="ARBA" id="ARBA00022741"/>
    </source>
</evidence>
<dbReference type="InterPro" id="IPR029016">
    <property type="entry name" value="GAF-like_dom_sf"/>
</dbReference>
<dbReference type="InterPro" id="IPR013656">
    <property type="entry name" value="PAS_4"/>
</dbReference>
<dbReference type="InterPro" id="IPR005467">
    <property type="entry name" value="His_kinase_dom"/>
</dbReference>
<evidence type="ECO:0000256" key="15">
    <source>
        <dbReference type="SAM" id="MobiDB-lite"/>
    </source>
</evidence>
<proteinExistence type="predicted"/>
<feature type="region of interest" description="Disordered" evidence="15">
    <location>
        <begin position="1"/>
        <end position="23"/>
    </location>
</feature>
<dbReference type="Gene3D" id="1.10.287.130">
    <property type="match status" value="1"/>
</dbReference>
<dbReference type="GO" id="GO:0007234">
    <property type="term" value="P:osmosensory signaling via phosphorelay pathway"/>
    <property type="evidence" value="ECO:0007669"/>
    <property type="project" value="TreeGrafter"/>
</dbReference>
<feature type="domain" description="Histidine kinase" evidence="16">
    <location>
        <begin position="486"/>
        <end position="702"/>
    </location>
</feature>
<dbReference type="EC" id="2.7.13.3" evidence="4"/>
<evidence type="ECO:0000256" key="2">
    <source>
        <dbReference type="ARBA" id="ARBA00004141"/>
    </source>
</evidence>
<dbReference type="SMART" id="SM00387">
    <property type="entry name" value="HATPase_c"/>
    <property type="match status" value="1"/>
</dbReference>
<dbReference type="InterPro" id="IPR036890">
    <property type="entry name" value="HATPase_C_sf"/>
</dbReference>
<accession>A0A8J3YBY2</accession>
<dbReference type="InterPro" id="IPR036097">
    <property type="entry name" value="HisK_dim/P_sf"/>
</dbReference>
<keyword evidence="13" id="KW-0472">Membrane</keyword>
<dbReference type="GO" id="GO:0000156">
    <property type="term" value="F:phosphorelay response regulator activity"/>
    <property type="evidence" value="ECO:0007669"/>
    <property type="project" value="TreeGrafter"/>
</dbReference>
<dbReference type="GO" id="GO:0030295">
    <property type="term" value="F:protein kinase activator activity"/>
    <property type="evidence" value="ECO:0007669"/>
    <property type="project" value="TreeGrafter"/>
</dbReference>
<dbReference type="PROSITE" id="PS50112">
    <property type="entry name" value="PAS"/>
    <property type="match status" value="1"/>
</dbReference>
<dbReference type="GO" id="GO:0000155">
    <property type="term" value="F:phosphorelay sensor kinase activity"/>
    <property type="evidence" value="ECO:0007669"/>
    <property type="project" value="InterPro"/>
</dbReference>
<comment type="caution">
    <text evidence="18">The sequence shown here is derived from an EMBL/GenBank/DDBJ whole genome shotgun (WGS) entry which is preliminary data.</text>
</comment>
<dbReference type="PANTHER" id="PTHR42878">
    <property type="entry name" value="TWO-COMPONENT HISTIDINE KINASE"/>
    <property type="match status" value="1"/>
</dbReference>
<keyword evidence="8" id="KW-0547">Nucleotide-binding</keyword>
<keyword evidence="12" id="KW-0902">Two-component regulatory system</keyword>
<dbReference type="AlphaFoldDB" id="A0A8J3YBY2"/>
<dbReference type="InterPro" id="IPR050351">
    <property type="entry name" value="BphY/WalK/GraS-like"/>
</dbReference>
<evidence type="ECO:0000256" key="13">
    <source>
        <dbReference type="ARBA" id="ARBA00023136"/>
    </source>
</evidence>
<evidence type="ECO:0000256" key="7">
    <source>
        <dbReference type="ARBA" id="ARBA00022692"/>
    </source>
</evidence>
<dbReference type="Proteomes" id="UP000652013">
    <property type="component" value="Unassembled WGS sequence"/>
</dbReference>
<evidence type="ECO:0000256" key="14">
    <source>
        <dbReference type="ARBA" id="ARBA00039401"/>
    </source>
</evidence>
<dbReference type="PRINTS" id="PR00344">
    <property type="entry name" value="BCTRLSENSOR"/>
</dbReference>
<dbReference type="EMBL" id="BOOY01000032">
    <property type="protein sequence ID" value="GIJ05269.1"/>
    <property type="molecule type" value="Genomic_DNA"/>
</dbReference>
<dbReference type="SUPFAM" id="SSF55785">
    <property type="entry name" value="PYP-like sensor domain (PAS domain)"/>
    <property type="match status" value="1"/>
</dbReference>
<dbReference type="InterPro" id="IPR035965">
    <property type="entry name" value="PAS-like_dom_sf"/>
</dbReference>
<dbReference type="Pfam" id="PF08448">
    <property type="entry name" value="PAS_4"/>
    <property type="match status" value="1"/>
</dbReference>
<keyword evidence="5" id="KW-0597">Phosphoprotein</keyword>
<keyword evidence="9" id="KW-0418">Kinase</keyword>
<dbReference type="FunFam" id="3.30.565.10:FF:000006">
    <property type="entry name" value="Sensor histidine kinase WalK"/>
    <property type="match status" value="1"/>
</dbReference>
<evidence type="ECO:0000256" key="10">
    <source>
        <dbReference type="ARBA" id="ARBA00022840"/>
    </source>
</evidence>
<dbReference type="GO" id="GO:0005524">
    <property type="term" value="F:ATP binding"/>
    <property type="evidence" value="ECO:0007669"/>
    <property type="project" value="UniProtKB-KW"/>
</dbReference>
<evidence type="ECO:0000256" key="1">
    <source>
        <dbReference type="ARBA" id="ARBA00000085"/>
    </source>
</evidence>
<dbReference type="InterPro" id="IPR004358">
    <property type="entry name" value="Sig_transdc_His_kin-like_C"/>
</dbReference>
<dbReference type="InterPro" id="IPR003018">
    <property type="entry name" value="GAF"/>
</dbReference>
<dbReference type="CDD" id="cd00130">
    <property type="entry name" value="PAS"/>
    <property type="match status" value="1"/>
</dbReference>
<reference evidence="18" key="1">
    <citation type="submission" date="2021-01" db="EMBL/GenBank/DDBJ databases">
        <title>Whole genome shotgun sequence of Spirilliplanes yamanashiensis NBRC 15828.</title>
        <authorList>
            <person name="Komaki H."/>
            <person name="Tamura T."/>
        </authorList>
    </citation>
    <scope>NUCLEOTIDE SEQUENCE</scope>
    <source>
        <strain evidence="18">NBRC 15828</strain>
    </source>
</reference>
<keyword evidence="7" id="KW-0812">Transmembrane</keyword>
<dbReference type="InterPro" id="IPR003661">
    <property type="entry name" value="HisK_dim/P_dom"/>
</dbReference>
<comment type="catalytic activity">
    <reaction evidence="1">
        <text>ATP + protein L-histidine = ADP + protein N-phospho-L-histidine.</text>
        <dbReference type="EC" id="2.7.13.3"/>
    </reaction>
</comment>
<evidence type="ECO:0000256" key="5">
    <source>
        <dbReference type="ARBA" id="ARBA00022553"/>
    </source>
</evidence>
<keyword evidence="19" id="KW-1185">Reference proteome</keyword>
<dbReference type="SUPFAM" id="SSF47384">
    <property type="entry name" value="Homodimeric domain of signal transducing histidine kinase"/>
    <property type="match status" value="1"/>
</dbReference>
<dbReference type="SMART" id="SM00388">
    <property type="entry name" value="HisKA"/>
    <property type="match status" value="1"/>
</dbReference>
<feature type="domain" description="PAS" evidence="17">
    <location>
        <begin position="171"/>
        <end position="246"/>
    </location>
</feature>
<evidence type="ECO:0000256" key="6">
    <source>
        <dbReference type="ARBA" id="ARBA00022679"/>
    </source>
</evidence>
<evidence type="ECO:0000256" key="12">
    <source>
        <dbReference type="ARBA" id="ARBA00023012"/>
    </source>
</evidence>
<evidence type="ECO:0000256" key="9">
    <source>
        <dbReference type="ARBA" id="ARBA00022777"/>
    </source>
</evidence>
<dbReference type="CDD" id="cd00082">
    <property type="entry name" value="HisKA"/>
    <property type="match status" value="1"/>
</dbReference>
<dbReference type="InterPro" id="IPR003594">
    <property type="entry name" value="HATPase_dom"/>
</dbReference>
<dbReference type="InterPro" id="IPR000014">
    <property type="entry name" value="PAS"/>
</dbReference>
<keyword evidence="6" id="KW-0808">Transferase</keyword>
<dbReference type="SUPFAM" id="SSF55874">
    <property type="entry name" value="ATPase domain of HSP90 chaperone/DNA topoisomerase II/histidine kinase"/>
    <property type="match status" value="1"/>
</dbReference>
<dbReference type="Gene3D" id="3.30.450.20">
    <property type="entry name" value="PAS domain"/>
    <property type="match status" value="1"/>
</dbReference>
<evidence type="ECO:0000313" key="19">
    <source>
        <dbReference type="Proteomes" id="UP000652013"/>
    </source>
</evidence>
<dbReference type="Pfam" id="PF02518">
    <property type="entry name" value="HATPase_c"/>
    <property type="match status" value="1"/>
</dbReference>
<dbReference type="Gene3D" id="3.30.450.40">
    <property type="match status" value="2"/>
</dbReference>
<dbReference type="RefSeq" id="WP_203940473.1">
    <property type="nucleotide sequence ID" value="NZ_BAAAGJ010000011.1"/>
</dbReference>
<name>A0A8J3YBY2_9ACTN</name>
<dbReference type="NCBIfam" id="TIGR00229">
    <property type="entry name" value="sensory_box"/>
    <property type="match status" value="1"/>
</dbReference>
<dbReference type="Pfam" id="PF00512">
    <property type="entry name" value="HisKA"/>
    <property type="match status" value="1"/>
</dbReference>
<organism evidence="18 19">
    <name type="scientific">Spirilliplanes yamanashiensis</name>
    <dbReference type="NCBI Taxonomy" id="42233"/>
    <lineage>
        <taxon>Bacteria</taxon>
        <taxon>Bacillati</taxon>
        <taxon>Actinomycetota</taxon>
        <taxon>Actinomycetes</taxon>
        <taxon>Micromonosporales</taxon>
        <taxon>Micromonosporaceae</taxon>
        <taxon>Spirilliplanes</taxon>
    </lineage>
</organism>
<dbReference type="GO" id="GO:0005886">
    <property type="term" value="C:plasma membrane"/>
    <property type="evidence" value="ECO:0007669"/>
    <property type="project" value="UniProtKB-SubCell"/>
</dbReference>
<evidence type="ECO:0000256" key="4">
    <source>
        <dbReference type="ARBA" id="ARBA00012438"/>
    </source>
</evidence>
<dbReference type="SUPFAM" id="SSF55781">
    <property type="entry name" value="GAF domain-like"/>
    <property type="match status" value="2"/>
</dbReference>
<evidence type="ECO:0000256" key="3">
    <source>
        <dbReference type="ARBA" id="ARBA00004236"/>
    </source>
</evidence>
<gene>
    <name evidence="18" type="ORF">Sya03_46210</name>
</gene>
<dbReference type="PROSITE" id="PS50109">
    <property type="entry name" value="HIS_KIN"/>
    <property type="match status" value="1"/>
</dbReference>
<keyword evidence="10" id="KW-0067">ATP-binding</keyword>
<dbReference type="SMART" id="SM00065">
    <property type="entry name" value="GAF"/>
    <property type="match status" value="2"/>
</dbReference>